<dbReference type="PANTHER" id="PTHR48079:SF6">
    <property type="entry name" value="NAD(P)-BINDING DOMAIN-CONTAINING PROTEIN-RELATED"/>
    <property type="match status" value="1"/>
</dbReference>
<dbReference type="GO" id="GO:0004029">
    <property type="term" value="F:aldehyde dehydrogenase (NAD+) activity"/>
    <property type="evidence" value="ECO:0007669"/>
    <property type="project" value="TreeGrafter"/>
</dbReference>
<evidence type="ECO:0000259" key="1">
    <source>
        <dbReference type="Pfam" id="PF01370"/>
    </source>
</evidence>
<evidence type="ECO:0000313" key="3">
    <source>
        <dbReference type="Proteomes" id="UP000014568"/>
    </source>
</evidence>
<feature type="domain" description="NAD-dependent epimerase/dehydratase" evidence="1">
    <location>
        <begin position="13"/>
        <end position="157"/>
    </location>
</feature>
<dbReference type="Gene3D" id="3.40.50.720">
    <property type="entry name" value="NAD(P)-binding Rossmann-like Domain"/>
    <property type="match status" value="1"/>
</dbReference>
<dbReference type="GO" id="GO:0005737">
    <property type="term" value="C:cytoplasm"/>
    <property type="evidence" value="ECO:0007669"/>
    <property type="project" value="TreeGrafter"/>
</dbReference>
<proteinExistence type="predicted"/>
<organism evidence="2 3">
    <name type="scientific">Acinetobacter rudis CIP 110305</name>
    <dbReference type="NCBI Taxonomy" id="421052"/>
    <lineage>
        <taxon>Bacteria</taxon>
        <taxon>Pseudomonadati</taxon>
        <taxon>Pseudomonadota</taxon>
        <taxon>Gammaproteobacteria</taxon>
        <taxon>Moraxellales</taxon>
        <taxon>Moraxellaceae</taxon>
        <taxon>Acinetobacter</taxon>
    </lineage>
</organism>
<dbReference type="OrthoDB" id="9808276at2"/>
<accession>S3NQJ7</accession>
<dbReference type="InterPro" id="IPR036291">
    <property type="entry name" value="NAD(P)-bd_dom_sf"/>
</dbReference>
<gene>
    <name evidence="2" type="ORF">F945_00411</name>
</gene>
<dbReference type="InterPro" id="IPR001509">
    <property type="entry name" value="Epimerase_deHydtase"/>
</dbReference>
<dbReference type="PANTHER" id="PTHR48079">
    <property type="entry name" value="PROTEIN YEEZ"/>
    <property type="match status" value="1"/>
</dbReference>
<comment type="caution">
    <text evidence="2">The sequence shown here is derived from an EMBL/GenBank/DDBJ whole genome shotgun (WGS) entry which is preliminary data.</text>
</comment>
<dbReference type="RefSeq" id="WP_016654857.1">
    <property type="nucleotide sequence ID" value="NZ_KE340348.1"/>
</dbReference>
<dbReference type="AlphaFoldDB" id="S3NQJ7"/>
<keyword evidence="3" id="KW-1185">Reference proteome</keyword>
<dbReference type="Pfam" id="PF01370">
    <property type="entry name" value="Epimerase"/>
    <property type="match status" value="1"/>
</dbReference>
<dbReference type="HOGENOM" id="CLU_007383_11_2_6"/>
<dbReference type="InterPro" id="IPR051783">
    <property type="entry name" value="NAD(P)-dependent_oxidoreduct"/>
</dbReference>
<reference evidence="2 3" key="1">
    <citation type="submission" date="2013-06" db="EMBL/GenBank/DDBJ databases">
        <title>The Genome Sequence of Acinetobacter rudis CIP 110305.</title>
        <authorList>
            <consortium name="The Broad Institute Genome Sequencing Platform"/>
            <consortium name="The Broad Institute Genome Sequencing Center for Infectious Disease"/>
            <person name="Cerqueira G."/>
            <person name="Feldgarden M."/>
            <person name="Courvalin P."/>
            <person name="Perichon B."/>
            <person name="Grillot-Courvalin C."/>
            <person name="Clermont D."/>
            <person name="Rocha E."/>
            <person name="Yoon E.-J."/>
            <person name="Nemec A."/>
            <person name="Young S.K."/>
            <person name="Zeng Q."/>
            <person name="Gargeya S."/>
            <person name="Fitzgerald M."/>
            <person name="Abouelleil A."/>
            <person name="Alvarado L."/>
            <person name="Berlin A.M."/>
            <person name="Chapman S.B."/>
            <person name="Dewar J."/>
            <person name="Goldberg J."/>
            <person name="Griggs A."/>
            <person name="Gujja S."/>
            <person name="Hansen M."/>
            <person name="Howarth C."/>
            <person name="Imamovic A."/>
            <person name="Larimer J."/>
            <person name="McCowan C."/>
            <person name="Murphy C."/>
            <person name="Pearson M."/>
            <person name="Priest M."/>
            <person name="Roberts A."/>
            <person name="Saif S."/>
            <person name="Shea T."/>
            <person name="Sykes S."/>
            <person name="Wortman J."/>
            <person name="Nusbaum C."/>
            <person name="Birren B."/>
        </authorList>
    </citation>
    <scope>NUCLEOTIDE SEQUENCE [LARGE SCALE GENOMIC DNA]</scope>
    <source>
        <strain evidence="2 3">CIP 110305</strain>
    </source>
</reference>
<dbReference type="SUPFAM" id="SSF51735">
    <property type="entry name" value="NAD(P)-binding Rossmann-fold domains"/>
    <property type="match status" value="1"/>
</dbReference>
<evidence type="ECO:0000313" key="2">
    <source>
        <dbReference type="EMBL" id="EPF80668.1"/>
    </source>
</evidence>
<sequence>MHILFIGYGKTSQRVAKHLIRQGHQISTISRSPKAEDTANHLIQDVHSLDLTELSPIDAVYVLLTPADSSAEAYQHCFVESVEPIVTALASHPVQRVIVVSSTRVYGENQGGMIDDDTIAVPIDQQGQILLNMEQAWQRAYPERSIIVRPSGIYGSSIQRMLKLAETTQHYPNIHWSNRIHIEDLAAFLAYLLHVEPFAASYIASNQQPMPLHQIIQWFQQQLAQPLLVLDSEIYSGKKIYATRLRDLGFKLEHNDCFADYQAAIAL</sequence>
<name>S3NQJ7_9GAMM</name>
<protein>
    <recommendedName>
        <fullName evidence="1">NAD-dependent epimerase/dehydratase domain-containing protein</fullName>
    </recommendedName>
</protein>
<dbReference type="EMBL" id="ATGI01000003">
    <property type="protein sequence ID" value="EPF80668.1"/>
    <property type="molecule type" value="Genomic_DNA"/>
</dbReference>
<dbReference type="Proteomes" id="UP000014568">
    <property type="component" value="Unassembled WGS sequence"/>
</dbReference>
<dbReference type="STRING" id="632955.GCA_000829675_02350"/>
<dbReference type="eggNOG" id="COG0451">
    <property type="taxonomic scope" value="Bacteria"/>
</dbReference>
<dbReference type="PATRIC" id="fig|421052.3.peg.409"/>